<comment type="caution">
    <text evidence="4">The sequence shown here is derived from an EMBL/GenBank/DDBJ whole genome shotgun (WGS) entry which is preliminary data.</text>
</comment>
<evidence type="ECO:0000313" key="4">
    <source>
        <dbReference type="EMBL" id="GAA0207655.1"/>
    </source>
</evidence>
<keyword evidence="5" id="KW-1185">Reference proteome</keyword>
<sequence length="156" mass="17791">MEMRHINVQLKNWAELDKSELYQLLKLRAEVFVVEQECAYQDVDGQDPDALHLLAADEKQSLIAYARLYDTQIEGKDYIAIGRVCTAEAFRGQGISRQLMEQAISYIESNQKKPITVSAQAYLEQFYQSLGFATVSEPYLEDGIPHIRMIKDELGA</sequence>
<dbReference type="PROSITE" id="PS51186">
    <property type="entry name" value="GNAT"/>
    <property type="match status" value="1"/>
</dbReference>
<dbReference type="CDD" id="cd04301">
    <property type="entry name" value="NAT_SF"/>
    <property type="match status" value="1"/>
</dbReference>
<evidence type="ECO:0000259" key="3">
    <source>
        <dbReference type="PROSITE" id="PS51186"/>
    </source>
</evidence>
<dbReference type="Pfam" id="PF13673">
    <property type="entry name" value="Acetyltransf_10"/>
    <property type="match status" value="1"/>
</dbReference>
<dbReference type="Proteomes" id="UP001501221">
    <property type="component" value="Unassembled WGS sequence"/>
</dbReference>
<dbReference type="InterPro" id="IPR016181">
    <property type="entry name" value="Acyl_CoA_acyltransferase"/>
</dbReference>
<dbReference type="SUPFAM" id="SSF55729">
    <property type="entry name" value="Acyl-CoA N-acyltransferases (Nat)"/>
    <property type="match status" value="1"/>
</dbReference>
<dbReference type="EMBL" id="BAAAFM010000003">
    <property type="protein sequence ID" value="GAA0207655.1"/>
    <property type="molecule type" value="Genomic_DNA"/>
</dbReference>
<keyword evidence="1" id="KW-0808">Transferase</keyword>
<dbReference type="InterPro" id="IPR000182">
    <property type="entry name" value="GNAT_dom"/>
</dbReference>
<keyword evidence="2" id="KW-0012">Acyltransferase</keyword>
<proteinExistence type="predicted"/>
<feature type="domain" description="N-acetyltransferase" evidence="3">
    <location>
        <begin position="11"/>
        <end position="154"/>
    </location>
</feature>
<name>A0ABN0T000_9GAMM</name>
<dbReference type="PANTHER" id="PTHR43877:SF2">
    <property type="entry name" value="AMINOALKYLPHOSPHONATE N-ACETYLTRANSFERASE-RELATED"/>
    <property type="match status" value="1"/>
</dbReference>
<gene>
    <name evidence="4" type="ORF">GCM10009123_13950</name>
</gene>
<organism evidence="4 5">
    <name type="scientific">Kangiella japonica</name>
    <dbReference type="NCBI Taxonomy" id="647384"/>
    <lineage>
        <taxon>Bacteria</taxon>
        <taxon>Pseudomonadati</taxon>
        <taxon>Pseudomonadota</taxon>
        <taxon>Gammaproteobacteria</taxon>
        <taxon>Kangiellales</taxon>
        <taxon>Kangiellaceae</taxon>
        <taxon>Kangiella</taxon>
    </lineage>
</organism>
<protein>
    <submittedName>
        <fullName evidence="4">GNAT family N-acetyltransferase</fullName>
    </submittedName>
</protein>
<reference evidence="4 5" key="1">
    <citation type="journal article" date="2019" name="Int. J. Syst. Evol. Microbiol.">
        <title>The Global Catalogue of Microorganisms (GCM) 10K type strain sequencing project: providing services to taxonomists for standard genome sequencing and annotation.</title>
        <authorList>
            <consortium name="The Broad Institute Genomics Platform"/>
            <consortium name="The Broad Institute Genome Sequencing Center for Infectious Disease"/>
            <person name="Wu L."/>
            <person name="Ma J."/>
        </authorList>
    </citation>
    <scope>NUCLEOTIDE SEQUENCE [LARGE SCALE GENOMIC DNA]</scope>
    <source>
        <strain evidence="4 5">JCM 16211</strain>
    </source>
</reference>
<accession>A0ABN0T000</accession>
<dbReference type="PANTHER" id="PTHR43877">
    <property type="entry name" value="AMINOALKYLPHOSPHONATE N-ACETYLTRANSFERASE-RELATED-RELATED"/>
    <property type="match status" value="1"/>
</dbReference>
<dbReference type="InterPro" id="IPR050832">
    <property type="entry name" value="Bact_Acetyltransf"/>
</dbReference>
<evidence type="ECO:0000256" key="1">
    <source>
        <dbReference type="ARBA" id="ARBA00022679"/>
    </source>
</evidence>
<dbReference type="Gene3D" id="3.40.630.30">
    <property type="match status" value="1"/>
</dbReference>
<evidence type="ECO:0000313" key="5">
    <source>
        <dbReference type="Proteomes" id="UP001501221"/>
    </source>
</evidence>
<evidence type="ECO:0000256" key="2">
    <source>
        <dbReference type="ARBA" id="ARBA00023315"/>
    </source>
</evidence>